<name>A0A1R4F9N1_9MICC</name>
<protein>
    <submittedName>
        <fullName evidence="2">Putative esterase</fullName>
    </submittedName>
</protein>
<dbReference type="SUPFAM" id="SSF56601">
    <property type="entry name" value="beta-lactamase/transpeptidase-like"/>
    <property type="match status" value="1"/>
</dbReference>
<dbReference type="Pfam" id="PF00144">
    <property type="entry name" value="Beta-lactamase"/>
    <property type="match status" value="1"/>
</dbReference>
<dbReference type="InterPro" id="IPR012338">
    <property type="entry name" value="Beta-lactam/transpept-like"/>
</dbReference>
<reference evidence="2 3" key="1">
    <citation type="submission" date="2017-02" db="EMBL/GenBank/DDBJ databases">
        <authorList>
            <person name="Peterson S.W."/>
        </authorList>
    </citation>
    <scope>NUCLEOTIDE SEQUENCE [LARGE SCALE GENOMIC DNA]</scope>
    <source>
        <strain evidence="2 3">B Ar 00.02</strain>
    </source>
</reference>
<evidence type="ECO:0000313" key="2">
    <source>
        <dbReference type="EMBL" id="SJM52596.1"/>
    </source>
</evidence>
<evidence type="ECO:0000259" key="1">
    <source>
        <dbReference type="Pfam" id="PF00144"/>
    </source>
</evidence>
<organism evidence="2 3">
    <name type="scientific">Arthrobacter rhombi</name>
    <dbReference type="NCBI Taxonomy" id="71253"/>
    <lineage>
        <taxon>Bacteria</taxon>
        <taxon>Bacillati</taxon>
        <taxon>Actinomycetota</taxon>
        <taxon>Actinomycetes</taxon>
        <taxon>Micrococcales</taxon>
        <taxon>Micrococcaceae</taxon>
        <taxon>Arthrobacter</taxon>
    </lineage>
</organism>
<feature type="domain" description="Beta-lactamase-related" evidence="1">
    <location>
        <begin position="24"/>
        <end position="356"/>
    </location>
</feature>
<dbReference type="AlphaFoldDB" id="A0A1R4F9N1"/>
<sequence length="381" mass="40087">MNDPRFAPVTELLESFAAADPDYSAQLCVYAGGHPVIDHAVGPHAELDSLTGVFSASKGAAGMVIALLVQDGQLDPGEPVTTYWPEFAAHDKGTITVAELLSHQAGLPGVDGGMEVSHYTESALGAARLADAPTVWKPGSTHQYHALSIGIFAEELVRRITGQTLQQVYETRIRAPFGIDFYLGLPDGEEPRFREVLKPAQTPELPFIDPYGPLGLALNSTAGFDIGEGVSYDLLDLPNYRRIRASGLAAAGGVASARGLARLYAAASTGVVRQDGAADGPFLAEDTRRKVAAEQVFGIDRANGLTGAFALMFMKSIPRNDFGSWQSFGHDGANATLAYADPAYGIGFGYVPARAEESGTGTRGGQLSVAVRHVLLSLAAG</sequence>
<dbReference type="InterPro" id="IPR001466">
    <property type="entry name" value="Beta-lactam-related"/>
</dbReference>
<gene>
    <name evidence="2" type="ORF">FM101_02850</name>
</gene>
<dbReference type="Gene3D" id="3.40.710.10">
    <property type="entry name" value="DD-peptidase/beta-lactamase superfamily"/>
    <property type="match status" value="1"/>
</dbReference>
<dbReference type="InterPro" id="IPR052907">
    <property type="entry name" value="Beta-lactamase/esterase"/>
</dbReference>
<dbReference type="RefSeq" id="WP_086995142.1">
    <property type="nucleotide sequence ID" value="NZ_FUHW01000014.1"/>
</dbReference>
<dbReference type="PANTHER" id="PTHR43319">
    <property type="entry name" value="BETA-LACTAMASE-RELATED"/>
    <property type="match status" value="1"/>
</dbReference>
<accession>A0A1R4F9N1</accession>
<proteinExistence type="predicted"/>
<dbReference type="Proteomes" id="UP000195913">
    <property type="component" value="Unassembled WGS sequence"/>
</dbReference>
<keyword evidence="3" id="KW-1185">Reference proteome</keyword>
<dbReference type="EMBL" id="FUHW01000014">
    <property type="protein sequence ID" value="SJM52596.1"/>
    <property type="molecule type" value="Genomic_DNA"/>
</dbReference>
<dbReference type="PANTHER" id="PTHR43319:SF3">
    <property type="entry name" value="BETA-LACTAMASE-RELATED DOMAIN-CONTAINING PROTEIN"/>
    <property type="match status" value="1"/>
</dbReference>
<evidence type="ECO:0000313" key="3">
    <source>
        <dbReference type="Proteomes" id="UP000195913"/>
    </source>
</evidence>